<gene>
    <name evidence="2" type="ORF">CLORY_07580</name>
</gene>
<reference evidence="2 3" key="1">
    <citation type="submission" date="2017-03" db="EMBL/GenBank/DDBJ databases">
        <title>Genome sequence of Clostridium oryzae DSM 28571.</title>
        <authorList>
            <person name="Poehlein A."/>
            <person name="Daniel R."/>
        </authorList>
    </citation>
    <scope>NUCLEOTIDE SEQUENCE [LARGE SCALE GENOMIC DNA]</scope>
    <source>
        <strain evidence="2 3">DSM 28571</strain>
    </source>
</reference>
<keyword evidence="1" id="KW-0812">Transmembrane</keyword>
<protein>
    <submittedName>
        <fullName evidence="2">TFIIB zinc-binding protein</fullName>
    </submittedName>
</protein>
<dbReference type="PANTHER" id="PTHR37826">
    <property type="entry name" value="FLOTILLIN BAND_7_5 DOMAIN PROTEIN"/>
    <property type="match status" value="1"/>
</dbReference>
<evidence type="ECO:0000256" key="1">
    <source>
        <dbReference type="SAM" id="Phobius"/>
    </source>
</evidence>
<sequence length="367" mass="42008">MENKHKSTIEKTDIFPCPSCGANMVFDPASQKLVCPYCGLKSEIEKDDTPITEYYFLDADEQASTDWGTEKRIIHCENCGADTILDHTAVAEFCAFCGSSHIVRNESSVGIAPESLIPFTISRKNAETGFTKWIKHRFLAPRKLKTSYQAQRITGVYIPFWTYDADTRSTYTAEAGTYYYVTETEWVEEDGERKQVEKQVKKTRWEYTSGSYSRFFNDILINASKKVNDKLIRKLEPFDLTELTHYNTQYMSGFLAERYSVTLKEGWSKATPIMDEKIENGIRNQIDADEIRNLNIDTGFYGVTYKHILLPIWVSSFIYRNKIYQYLVNGQTGEVQGKYPLSVVKILITILLLVAVIAGIGAWLFSN</sequence>
<keyword evidence="3" id="KW-1185">Reference proteome</keyword>
<dbReference type="OrthoDB" id="3182597at2"/>
<dbReference type="PANTHER" id="PTHR37826:SF3">
    <property type="entry name" value="J DOMAIN-CONTAINING PROTEIN"/>
    <property type="match status" value="1"/>
</dbReference>
<name>A0A1V4IWD5_9CLOT</name>
<dbReference type="RefSeq" id="WP_079422196.1">
    <property type="nucleotide sequence ID" value="NZ_MZGV01000005.1"/>
</dbReference>
<dbReference type="Gene3D" id="2.20.28.30">
    <property type="entry name" value="RNA polymerase ii, chain L"/>
    <property type="match status" value="1"/>
</dbReference>
<feature type="transmembrane region" description="Helical" evidence="1">
    <location>
        <begin position="346"/>
        <end position="365"/>
    </location>
</feature>
<dbReference type="STRING" id="1450648.CLORY_07580"/>
<accession>A0A1V4IWD5</accession>
<keyword evidence="1" id="KW-0472">Membrane</keyword>
<evidence type="ECO:0000313" key="3">
    <source>
        <dbReference type="Proteomes" id="UP000190080"/>
    </source>
</evidence>
<evidence type="ECO:0000313" key="2">
    <source>
        <dbReference type="EMBL" id="OPJ64193.1"/>
    </source>
</evidence>
<keyword evidence="1" id="KW-1133">Transmembrane helix</keyword>
<proteinExistence type="predicted"/>
<comment type="caution">
    <text evidence="2">The sequence shown here is derived from an EMBL/GenBank/DDBJ whole genome shotgun (WGS) entry which is preliminary data.</text>
</comment>
<organism evidence="2 3">
    <name type="scientific">Clostridium oryzae</name>
    <dbReference type="NCBI Taxonomy" id="1450648"/>
    <lineage>
        <taxon>Bacteria</taxon>
        <taxon>Bacillati</taxon>
        <taxon>Bacillota</taxon>
        <taxon>Clostridia</taxon>
        <taxon>Eubacteriales</taxon>
        <taxon>Clostridiaceae</taxon>
        <taxon>Clostridium</taxon>
    </lineage>
</organism>
<dbReference type="EMBL" id="MZGV01000005">
    <property type="protein sequence ID" value="OPJ64193.1"/>
    <property type="molecule type" value="Genomic_DNA"/>
</dbReference>
<dbReference type="Proteomes" id="UP000190080">
    <property type="component" value="Unassembled WGS sequence"/>
</dbReference>
<dbReference type="AlphaFoldDB" id="A0A1V4IWD5"/>